<gene>
    <name evidence="2" type="ORF">DT076_00800</name>
</gene>
<dbReference type="EMBL" id="QOUI01000001">
    <property type="protein sequence ID" value="RCK71051.1"/>
    <property type="molecule type" value="Genomic_DNA"/>
</dbReference>
<name>A0A367Z1E3_9ACTN</name>
<feature type="region of interest" description="Disordered" evidence="1">
    <location>
        <begin position="1"/>
        <end position="30"/>
    </location>
</feature>
<evidence type="ECO:0008006" key="4">
    <source>
        <dbReference type="Google" id="ProtNLM"/>
    </source>
</evidence>
<sequence length="92" mass="9998">MGRGRRASKHARPHRPLTSALGSERVETGDGSWVVRTVPGGTSDKSYVCPGCQRPVPAGTGHVVAWPTAGRFGTELGVGARRHWHTACWRRR</sequence>
<evidence type="ECO:0000313" key="3">
    <source>
        <dbReference type="Proteomes" id="UP000252770"/>
    </source>
</evidence>
<feature type="compositionally biased region" description="Basic residues" evidence="1">
    <location>
        <begin position="1"/>
        <end position="15"/>
    </location>
</feature>
<evidence type="ECO:0000256" key="1">
    <source>
        <dbReference type="SAM" id="MobiDB-lite"/>
    </source>
</evidence>
<organism evidence="2 3">
    <name type="scientific">Desertihabitans brevis</name>
    <dbReference type="NCBI Taxonomy" id="2268447"/>
    <lineage>
        <taxon>Bacteria</taxon>
        <taxon>Bacillati</taxon>
        <taxon>Actinomycetota</taxon>
        <taxon>Actinomycetes</taxon>
        <taxon>Propionibacteriales</taxon>
        <taxon>Propionibacteriaceae</taxon>
        <taxon>Desertihabitans</taxon>
    </lineage>
</organism>
<protein>
    <recommendedName>
        <fullName evidence="4">ATP/GTP-binding protein</fullName>
    </recommendedName>
</protein>
<evidence type="ECO:0000313" key="2">
    <source>
        <dbReference type="EMBL" id="RCK71051.1"/>
    </source>
</evidence>
<dbReference type="Proteomes" id="UP000252770">
    <property type="component" value="Unassembled WGS sequence"/>
</dbReference>
<dbReference type="AlphaFoldDB" id="A0A367Z1E3"/>
<dbReference type="RefSeq" id="WP_114124754.1">
    <property type="nucleotide sequence ID" value="NZ_QOUI01000001.1"/>
</dbReference>
<reference evidence="2 3" key="1">
    <citation type="submission" date="2018-07" db="EMBL/GenBank/DDBJ databases">
        <title>Desertimonas flava gen. nov. sp. nov.</title>
        <authorList>
            <person name="Liu S."/>
        </authorList>
    </citation>
    <scope>NUCLEOTIDE SEQUENCE [LARGE SCALE GENOMIC DNA]</scope>
    <source>
        <strain evidence="2 3">16Sb5-5</strain>
    </source>
</reference>
<keyword evidence="3" id="KW-1185">Reference proteome</keyword>
<comment type="caution">
    <text evidence="2">The sequence shown here is derived from an EMBL/GenBank/DDBJ whole genome shotgun (WGS) entry which is preliminary data.</text>
</comment>
<proteinExistence type="predicted"/>
<accession>A0A367Z1E3</accession>